<gene>
    <name evidence="1" type="ORF">LOY88_003267</name>
</gene>
<proteinExistence type="predicted"/>
<accession>A0ACB8UYW9</accession>
<dbReference type="EMBL" id="JALBCA010000042">
    <property type="protein sequence ID" value="KAI2387038.1"/>
    <property type="molecule type" value="Genomic_DNA"/>
</dbReference>
<name>A0ACB8UYW9_9EURO</name>
<comment type="caution">
    <text evidence="1">The sequence shown here is derived from an EMBL/GenBank/DDBJ whole genome shotgun (WGS) entry which is preliminary data.</text>
</comment>
<organism evidence="1">
    <name type="scientific">Ophidiomyces ophidiicola</name>
    <dbReference type="NCBI Taxonomy" id="1387563"/>
    <lineage>
        <taxon>Eukaryota</taxon>
        <taxon>Fungi</taxon>
        <taxon>Dikarya</taxon>
        <taxon>Ascomycota</taxon>
        <taxon>Pezizomycotina</taxon>
        <taxon>Eurotiomycetes</taxon>
        <taxon>Eurotiomycetidae</taxon>
        <taxon>Onygenales</taxon>
        <taxon>Onygenaceae</taxon>
        <taxon>Ophidiomyces</taxon>
    </lineage>
</organism>
<protein>
    <submittedName>
        <fullName evidence="1">Uncharacterized protein</fullName>
    </submittedName>
</protein>
<reference evidence="1" key="1">
    <citation type="journal article" date="2022" name="bioRxiv">
        <title>Population genetic analysis of Ophidiomyces ophidiicola, the causative agent of snake fungal disease, indicates recent introductions to the USA.</title>
        <authorList>
            <person name="Ladner J.T."/>
            <person name="Palmer J.M."/>
            <person name="Ettinger C.L."/>
            <person name="Stajich J.E."/>
            <person name="Farrell T.M."/>
            <person name="Glorioso B.M."/>
            <person name="Lawson B."/>
            <person name="Price S.J."/>
            <person name="Stengle A.G."/>
            <person name="Grear D.A."/>
            <person name="Lorch J.M."/>
        </authorList>
    </citation>
    <scope>NUCLEOTIDE SEQUENCE</scope>
    <source>
        <strain evidence="1">NWHC 24266-5</strain>
    </source>
</reference>
<sequence length="604" mass="67174">MRAPLALIGILAFSHPSIAFKAVILADTNRDGQAAIDDIGDSEALFLPNIGDTDRRCSKMISALPNISNEILESCHDASDNIQRSPQYMAPLITLPIPRIRASSYGSIRVSGDVARKNVRIFLKKGSKWEYIDENTKLSSEDIRYGMDLGIDARDTRRPQKWDGRATVTFEVEQRGVKSTSSVKLRVAPVITQHHLNKAQQVLASPMKHNPWFETFTNGLSASAKKAGIQTPLWQIDANDIWAQDFFEPGYASIPGPNGKPVSIRIMFRSSQPERPGGPSVFLQLRSAGVGAVQYFRNEISETTDSTGNVETIPPYEHAGNKFPVGRIIIGEQLDYVPAAVDYFRAQEIQKPLILKTDWLHVKHVDEFLSFIPTKSSRGWVLMYGDVETALELLRKAEGEGHGNVLISSRQKHNATAATNLTISDVLKSQEFLDYNANCSQHTRENLDILKAETGLQDSEMIAVPALYWKHRGSIGPRTIFNILSEERAAQRNLSMLSQLDVISNKAGSGSQIKKRDKEGNSAIALFPTAVNGVSLSNSLYLCPKPFGPVINGRDIFEESLQRIYGSVGSEVDFLDDYMYHILGGEIHCGTNTFRDHMDTWWKQ</sequence>
<evidence type="ECO:0000313" key="1">
    <source>
        <dbReference type="EMBL" id="KAI2387038.1"/>
    </source>
</evidence>